<feature type="compositionally biased region" description="Basic and acidic residues" evidence="1">
    <location>
        <begin position="29"/>
        <end position="40"/>
    </location>
</feature>
<organism evidence="2 3">
    <name type="scientific">Saccharopolyspora gregorii</name>
    <dbReference type="NCBI Taxonomy" id="33914"/>
    <lineage>
        <taxon>Bacteria</taxon>
        <taxon>Bacillati</taxon>
        <taxon>Actinomycetota</taxon>
        <taxon>Actinomycetes</taxon>
        <taxon>Pseudonocardiales</taxon>
        <taxon>Pseudonocardiaceae</taxon>
        <taxon>Saccharopolyspora</taxon>
    </lineage>
</organism>
<sequence>MRFAGWSHGSDCRKDDGVQEGVRAWRSGGGDDRPPADRFSGRLLNAPRVQADTQACQQLQSLRPGLGGRRSLVGVHQVARLSTFDRVHERYDEVRWCDSELASVLDRLVAPEAPVELGLHRRGAHATGDPPQAQRVPEEAATDAGRELV</sequence>
<reference evidence="3" key="1">
    <citation type="journal article" date="2019" name="Int. J. Syst. Evol. Microbiol.">
        <title>The Global Catalogue of Microorganisms (GCM) 10K type strain sequencing project: providing services to taxonomists for standard genome sequencing and annotation.</title>
        <authorList>
            <consortium name="The Broad Institute Genomics Platform"/>
            <consortium name="The Broad Institute Genome Sequencing Center for Infectious Disease"/>
            <person name="Wu L."/>
            <person name="Ma J."/>
        </authorList>
    </citation>
    <scope>NUCLEOTIDE SEQUENCE [LARGE SCALE GENOMIC DNA]</scope>
    <source>
        <strain evidence="3">JCM 9687</strain>
    </source>
</reference>
<name>A0ABP6RZL9_9PSEU</name>
<evidence type="ECO:0000313" key="2">
    <source>
        <dbReference type="EMBL" id="GAA3364202.1"/>
    </source>
</evidence>
<evidence type="ECO:0000313" key="3">
    <source>
        <dbReference type="Proteomes" id="UP001500483"/>
    </source>
</evidence>
<dbReference type="Proteomes" id="UP001500483">
    <property type="component" value="Unassembled WGS sequence"/>
</dbReference>
<keyword evidence="3" id="KW-1185">Reference proteome</keyword>
<accession>A0ABP6RZL9</accession>
<gene>
    <name evidence="2" type="ORF">GCM10020366_59130</name>
</gene>
<feature type="region of interest" description="Disordered" evidence="1">
    <location>
        <begin position="1"/>
        <end position="40"/>
    </location>
</feature>
<comment type="caution">
    <text evidence="2">The sequence shown here is derived from an EMBL/GenBank/DDBJ whole genome shotgun (WGS) entry which is preliminary data.</text>
</comment>
<evidence type="ECO:0000256" key="1">
    <source>
        <dbReference type="SAM" id="MobiDB-lite"/>
    </source>
</evidence>
<dbReference type="EMBL" id="BAAAYK010000038">
    <property type="protein sequence ID" value="GAA3364202.1"/>
    <property type="molecule type" value="Genomic_DNA"/>
</dbReference>
<feature type="region of interest" description="Disordered" evidence="1">
    <location>
        <begin position="119"/>
        <end position="149"/>
    </location>
</feature>
<protein>
    <submittedName>
        <fullName evidence="2">Uncharacterized protein</fullName>
    </submittedName>
</protein>
<proteinExistence type="predicted"/>